<sequence>MDQGYVVSRVATTEDATSVVVHVSIRPRRLSWSVGDDTVERQIEVWLDGPLAYRQVIDGHSGNPVPER</sequence>
<dbReference type="STRING" id="568872.GA0070624_4246"/>
<dbReference type="Proteomes" id="UP000199413">
    <property type="component" value="Unassembled WGS sequence"/>
</dbReference>
<gene>
    <name evidence="1" type="ORF">GA0070624_4246</name>
</gene>
<dbReference type="AlphaFoldDB" id="A0A1C6SPV7"/>
<protein>
    <submittedName>
        <fullName evidence="1">Uncharacterized protein</fullName>
    </submittedName>
</protein>
<evidence type="ECO:0000313" key="1">
    <source>
        <dbReference type="EMBL" id="SCL31323.1"/>
    </source>
</evidence>
<proteinExistence type="predicted"/>
<accession>A0A1C6SPV7</accession>
<reference evidence="2" key="1">
    <citation type="submission" date="2016-06" db="EMBL/GenBank/DDBJ databases">
        <authorList>
            <person name="Varghese N."/>
            <person name="Submissions Spin"/>
        </authorList>
    </citation>
    <scope>NUCLEOTIDE SEQUENCE [LARGE SCALE GENOMIC DNA]</scope>
    <source>
        <strain evidence="2">DSM 45431</strain>
    </source>
</reference>
<keyword evidence="2" id="KW-1185">Reference proteome</keyword>
<organism evidence="1 2">
    <name type="scientific">Micromonospora rhizosphaerae</name>
    <dbReference type="NCBI Taxonomy" id="568872"/>
    <lineage>
        <taxon>Bacteria</taxon>
        <taxon>Bacillati</taxon>
        <taxon>Actinomycetota</taxon>
        <taxon>Actinomycetes</taxon>
        <taxon>Micromonosporales</taxon>
        <taxon>Micromonosporaceae</taxon>
        <taxon>Micromonospora</taxon>
    </lineage>
</organism>
<evidence type="ECO:0000313" key="2">
    <source>
        <dbReference type="Proteomes" id="UP000199413"/>
    </source>
</evidence>
<name>A0A1C6SPV7_9ACTN</name>
<dbReference type="EMBL" id="FMHV01000002">
    <property type="protein sequence ID" value="SCL31323.1"/>
    <property type="molecule type" value="Genomic_DNA"/>
</dbReference>